<proteinExistence type="predicted"/>
<dbReference type="InterPro" id="IPR058593">
    <property type="entry name" value="ARB_07466-like_C"/>
</dbReference>
<comment type="caution">
    <text evidence="3">The sequence shown here is derived from an EMBL/GenBank/DDBJ whole genome shotgun (WGS) entry which is preliminary data.</text>
</comment>
<protein>
    <recommendedName>
        <fullName evidence="2">ARB-07466-like C-terminal domain-containing protein</fullName>
    </recommendedName>
</protein>
<accession>A0A7Y6M4J3</accession>
<evidence type="ECO:0000256" key="1">
    <source>
        <dbReference type="SAM" id="Coils"/>
    </source>
</evidence>
<dbReference type="Proteomes" id="UP000586042">
    <property type="component" value="Unassembled WGS sequence"/>
</dbReference>
<organism evidence="3 4">
    <name type="scientific">Nonomuraea montanisoli</name>
    <dbReference type="NCBI Taxonomy" id="2741721"/>
    <lineage>
        <taxon>Bacteria</taxon>
        <taxon>Bacillati</taxon>
        <taxon>Actinomycetota</taxon>
        <taxon>Actinomycetes</taxon>
        <taxon>Streptosporangiales</taxon>
        <taxon>Streptosporangiaceae</taxon>
        <taxon>Nonomuraea</taxon>
    </lineage>
</organism>
<dbReference type="Pfam" id="PF26571">
    <property type="entry name" value="VldE"/>
    <property type="match status" value="1"/>
</dbReference>
<reference evidence="3 4" key="1">
    <citation type="submission" date="2020-06" db="EMBL/GenBank/DDBJ databases">
        <title>Nonomuraea sp. SMC257, a novel actinomycete isolated from soil.</title>
        <authorList>
            <person name="Chanama M."/>
        </authorList>
    </citation>
    <scope>NUCLEOTIDE SEQUENCE [LARGE SCALE GENOMIC DNA]</scope>
    <source>
        <strain evidence="3 4">SMC257</strain>
    </source>
</reference>
<keyword evidence="4" id="KW-1185">Reference proteome</keyword>
<evidence type="ECO:0000313" key="3">
    <source>
        <dbReference type="EMBL" id="NUW34337.1"/>
    </source>
</evidence>
<feature type="domain" description="ARB-07466-like C-terminal" evidence="2">
    <location>
        <begin position="227"/>
        <end position="335"/>
    </location>
</feature>
<gene>
    <name evidence="3" type="ORF">HTZ77_23275</name>
</gene>
<keyword evidence="1" id="KW-0175">Coiled coil</keyword>
<feature type="coiled-coil region" evidence="1">
    <location>
        <begin position="52"/>
        <end position="107"/>
    </location>
</feature>
<evidence type="ECO:0000259" key="2">
    <source>
        <dbReference type="Pfam" id="PF26571"/>
    </source>
</evidence>
<name>A0A7Y6M4J3_9ACTN</name>
<dbReference type="EMBL" id="JABWGN010000008">
    <property type="protein sequence ID" value="NUW34337.1"/>
    <property type="molecule type" value="Genomic_DNA"/>
</dbReference>
<evidence type="ECO:0000313" key="4">
    <source>
        <dbReference type="Proteomes" id="UP000586042"/>
    </source>
</evidence>
<sequence length="343" mass="37660">MAVASPAHRRRGPLRPFRLPLALALTLTGALGGAVITGAEPRPATAAPKPTVKQLKKELAALQKESDRLITDYYNGRIAREKAEKAEKAAKERLAAAQEVLDRESTELRAMAVAQYIDAVPADRLLLSGAGDPNALLNRLALARHLADRQHARLSGFARVRDEHARAEAEAAARAAELADQVADLAERKGKAVKQIDKIKDKIDQLYQAPGVRRSDGTWVPQLPGGADHITPRMRLVKTLVQERFDVPFGIGCYRTIQDGGEHPLGRACDFMLSRGGSMPTAGEVARGNEIAAWAIKNSKRLGIMYIIYRQRIWHARTGTWRTMSDRGGTTANHYDHPHISVY</sequence>
<dbReference type="RefSeq" id="WP_175591754.1">
    <property type="nucleotide sequence ID" value="NZ_JABWGN010000008.1"/>
</dbReference>
<dbReference type="AlphaFoldDB" id="A0A7Y6M4J3"/>